<dbReference type="AlphaFoldDB" id="A0A4Q1JY84"/>
<dbReference type="InterPro" id="IPR023343">
    <property type="entry name" value="Penicillin_amidase_dom1"/>
</dbReference>
<feature type="binding site" evidence="6">
    <location>
        <position position="289"/>
    </location>
    <ligand>
        <name>Ca(2+)</name>
        <dbReference type="ChEBI" id="CHEBI:29108"/>
    </ligand>
</feature>
<feature type="signal peptide" evidence="7">
    <location>
        <begin position="1"/>
        <end position="38"/>
    </location>
</feature>
<organism evidence="8 9">
    <name type="scientific">Pseudoxanthomonas composti</name>
    <dbReference type="NCBI Taxonomy" id="2137479"/>
    <lineage>
        <taxon>Bacteria</taxon>
        <taxon>Pseudomonadati</taxon>
        <taxon>Pseudomonadota</taxon>
        <taxon>Gammaproteobacteria</taxon>
        <taxon>Lysobacterales</taxon>
        <taxon>Lysobacteraceae</taxon>
        <taxon>Pseudoxanthomonas</taxon>
    </lineage>
</organism>
<comment type="cofactor">
    <cofactor evidence="6">
        <name>Ca(2+)</name>
        <dbReference type="ChEBI" id="CHEBI:29108"/>
    </cofactor>
    <text evidence="6">Binds 1 Ca(2+) ion per dimer.</text>
</comment>
<protein>
    <submittedName>
        <fullName evidence="8">Acylase</fullName>
    </submittedName>
</protein>
<dbReference type="InterPro" id="IPR043146">
    <property type="entry name" value="Penicillin_amidase_N_B-knob"/>
</dbReference>
<dbReference type="EMBL" id="SAWZ01000002">
    <property type="protein sequence ID" value="RXR07428.1"/>
    <property type="molecule type" value="Genomic_DNA"/>
</dbReference>
<dbReference type="PANTHER" id="PTHR34218:SF3">
    <property type="entry name" value="ACYL-HOMOSERINE LACTONE ACYLASE PVDQ"/>
    <property type="match status" value="1"/>
</dbReference>
<gene>
    <name evidence="8" type="ORF">EPA99_05800</name>
</gene>
<dbReference type="Gene3D" id="3.60.20.10">
    <property type="entry name" value="Glutamine Phosphoribosylpyrophosphate, subunit 1, domain 1"/>
    <property type="match status" value="1"/>
</dbReference>
<comment type="caution">
    <text evidence="8">The sequence shown here is derived from an EMBL/GenBank/DDBJ whole genome shotgun (WGS) entry which is preliminary data.</text>
</comment>
<dbReference type="PANTHER" id="PTHR34218">
    <property type="entry name" value="PEPTIDASE S45 PENICILLIN AMIDASE"/>
    <property type="match status" value="1"/>
</dbReference>
<dbReference type="GO" id="GO:0016811">
    <property type="term" value="F:hydrolase activity, acting on carbon-nitrogen (but not peptide) bonds, in linear amides"/>
    <property type="evidence" value="ECO:0007669"/>
    <property type="project" value="InterPro"/>
</dbReference>
<evidence type="ECO:0000256" key="3">
    <source>
        <dbReference type="ARBA" id="ARBA00022801"/>
    </source>
</evidence>
<evidence type="ECO:0000313" key="8">
    <source>
        <dbReference type="EMBL" id="RXR07428.1"/>
    </source>
</evidence>
<reference evidence="8 9" key="1">
    <citation type="submission" date="2019-01" db="EMBL/GenBank/DDBJ databases">
        <title>Pseudoxanthomonas composti sp. nov., isolated from compost.</title>
        <authorList>
            <person name="Yang G."/>
        </authorList>
    </citation>
    <scope>NUCLEOTIDE SEQUENCE [LARGE SCALE GENOMIC DNA]</scope>
    <source>
        <strain evidence="8 9">GSS15</strain>
    </source>
</reference>
<dbReference type="Pfam" id="PF01804">
    <property type="entry name" value="Penicil_amidase"/>
    <property type="match status" value="1"/>
</dbReference>
<keyword evidence="6" id="KW-0479">Metal-binding</keyword>
<evidence type="ECO:0000256" key="7">
    <source>
        <dbReference type="SAM" id="SignalP"/>
    </source>
</evidence>
<evidence type="ECO:0000313" key="9">
    <source>
        <dbReference type="Proteomes" id="UP000289784"/>
    </source>
</evidence>
<dbReference type="SUPFAM" id="SSF56235">
    <property type="entry name" value="N-terminal nucleophile aminohydrolases (Ntn hydrolases)"/>
    <property type="match status" value="1"/>
</dbReference>
<keyword evidence="6" id="KW-0106">Calcium</keyword>
<proteinExistence type="inferred from homology"/>
<keyword evidence="9" id="KW-1185">Reference proteome</keyword>
<dbReference type="OrthoDB" id="9760084at2"/>
<keyword evidence="4" id="KW-0865">Zymogen</keyword>
<comment type="similarity">
    <text evidence="1">Belongs to the peptidase S45 family.</text>
</comment>
<evidence type="ECO:0000256" key="2">
    <source>
        <dbReference type="ARBA" id="ARBA00022729"/>
    </source>
</evidence>
<feature type="active site" description="Nucleophile" evidence="5">
    <location>
        <position position="217"/>
    </location>
</feature>
<keyword evidence="3" id="KW-0378">Hydrolase</keyword>
<dbReference type="Gene3D" id="2.30.120.10">
    <property type="match status" value="1"/>
</dbReference>
<dbReference type="InterPro" id="IPR043147">
    <property type="entry name" value="Penicillin_amidase_A-knob"/>
</dbReference>
<sequence length="749" mass="83297">MPRHPAPRQSAHRFMKRLAGHLAPLLCALALLPLTATAASTEAEQQRWQQQAQRVQITRDTWGIAHVHGRSDADAVFGMIYAQAEDDFNRIETNYLVNLGRLAEVEGEGQLWQDLRQRLYYDPVQLQADYAASPAWLKTLMNAWADGLNYYLATHPQVTPRLLTRFEPWMALSFSEGSIGGDIERIALTQLQAFYERKPVAMTLLEREPQLRMPGGSNGIAIAPSHSADGRALLLINPHTSYFFRSELQMRSDEGLDTYGAVTWGQFFVYQGFNRHAGWMHTSSGVDNVDEFVVETATTPEGKPGYRYGGQVRALQEKRITLAYRGADGARAERSFTTWATHHGPIVRAQDQTHWVAFSMMYRPVQALQQSFLRTKAANLAEFMKTAGLQANSSNDTLYADAEGNTAYLHPQYVPVRHARVDYRKPVDGSDPATDLDGLHALDTLPQVINPRNGWVFNANNWPWSAAGADSPNANDFPRYMDQAGENARAPHAIAVLQARPSFTPQQLIQAAYDPWLPAFDTLLPLLRHDYAALPEGDPRKASLSGPIASLAAWDHRWGLDSVPTTLAVTWADALLKEVTPLARERDRGGVDAMATLATPDQRLAVLQAVVDQLQRDFGRWQVPWGEINRYQRNDGAIVQRFDDARPSLPVPFTTSRWGSLASAESRTYPGTRLRYTTSGNSFVAVVAFGKDGPQAWAVSVGGESSDPSSPHFADQAPLHTTGRLRPVWFEQADVQAHAERSYHPGGSR</sequence>
<dbReference type="InterPro" id="IPR014395">
    <property type="entry name" value="Pen/GL7ACA/AHL_acylase"/>
</dbReference>
<dbReference type="GO" id="GO:0017000">
    <property type="term" value="P:antibiotic biosynthetic process"/>
    <property type="evidence" value="ECO:0007669"/>
    <property type="project" value="InterPro"/>
</dbReference>
<dbReference type="InterPro" id="IPR029055">
    <property type="entry name" value="Ntn_hydrolases_N"/>
</dbReference>
<feature type="chain" id="PRO_5020792035" evidence="7">
    <location>
        <begin position="39"/>
        <end position="749"/>
    </location>
</feature>
<keyword evidence="2 7" id="KW-0732">Signal</keyword>
<evidence type="ECO:0000256" key="4">
    <source>
        <dbReference type="ARBA" id="ARBA00023145"/>
    </source>
</evidence>
<evidence type="ECO:0000256" key="6">
    <source>
        <dbReference type="PIRSR" id="PIRSR001227-2"/>
    </source>
</evidence>
<accession>A0A4Q1JY84</accession>
<dbReference type="GO" id="GO:0046872">
    <property type="term" value="F:metal ion binding"/>
    <property type="evidence" value="ECO:0007669"/>
    <property type="project" value="UniProtKB-KW"/>
</dbReference>
<feature type="binding site" evidence="6">
    <location>
        <position position="290"/>
    </location>
    <ligand>
        <name>Ca(2+)</name>
        <dbReference type="ChEBI" id="CHEBI:29108"/>
    </ligand>
</feature>
<feature type="binding site" evidence="6">
    <location>
        <position position="287"/>
    </location>
    <ligand>
        <name>Ca(2+)</name>
        <dbReference type="ChEBI" id="CHEBI:29108"/>
    </ligand>
</feature>
<evidence type="ECO:0000256" key="1">
    <source>
        <dbReference type="ARBA" id="ARBA00006586"/>
    </source>
</evidence>
<dbReference type="Proteomes" id="UP000289784">
    <property type="component" value="Unassembled WGS sequence"/>
</dbReference>
<dbReference type="Gene3D" id="1.10.1400.10">
    <property type="match status" value="1"/>
</dbReference>
<dbReference type="Gene3D" id="1.10.439.10">
    <property type="entry name" value="Penicillin Amidohydrolase, domain 1"/>
    <property type="match status" value="1"/>
</dbReference>
<dbReference type="PIRSF" id="PIRSF001227">
    <property type="entry name" value="Pen_acylase"/>
    <property type="match status" value="1"/>
</dbReference>
<name>A0A4Q1JY84_9GAMM</name>
<evidence type="ECO:0000256" key="5">
    <source>
        <dbReference type="PIRSR" id="PIRSR001227-1"/>
    </source>
</evidence>
<dbReference type="InterPro" id="IPR002692">
    <property type="entry name" value="S45"/>
</dbReference>